<evidence type="ECO:0000313" key="6">
    <source>
        <dbReference type="Proteomes" id="UP001152622"/>
    </source>
</evidence>
<dbReference type="EMBL" id="JAINUF010000026">
    <property type="protein sequence ID" value="KAJ8332445.1"/>
    <property type="molecule type" value="Genomic_DNA"/>
</dbReference>
<dbReference type="Pfam" id="PF25021">
    <property type="entry name" value="TEN_NHL"/>
    <property type="match status" value="1"/>
</dbReference>
<dbReference type="PANTHER" id="PTHR11219:SF8">
    <property type="entry name" value="TENEURIN-2"/>
    <property type="match status" value="1"/>
</dbReference>
<feature type="domain" description="Teneurin NHL" evidence="4">
    <location>
        <begin position="88"/>
        <end position="159"/>
    </location>
</feature>
<dbReference type="InterPro" id="IPR056822">
    <property type="entry name" value="TEN_NHL"/>
</dbReference>
<evidence type="ECO:0000259" key="4">
    <source>
        <dbReference type="Pfam" id="PF25021"/>
    </source>
</evidence>
<evidence type="ECO:0000256" key="3">
    <source>
        <dbReference type="ARBA" id="ARBA00023157"/>
    </source>
</evidence>
<accession>A0A9Q1I9N8</accession>
<keyword evidence="6" id="KW-1185">Reference proteome</keyword>
<dbReference type="Proteomes" id="UP001152622">
    <property type="component" value="Unassembled WGS sequence"/>
</dbReference>
<protein>
    <recommendedName>
        <fullName evidence="4">Teneurin NHL domain-containing protein</fullName>
    </recommendedName>
</protein>
<dbReference type="PANTHER" id="PTHR11219">
    <property type="entry name" value="TENEURIN AND N-ACETYLGLUCOSAMINE-1-PHOSPHODIESTER ALPHA-N-ACETYLGLUCOSAMINIDASE"/>
    <property type="match status" value="1"/>
</dbReference>
<keyword evidence="3" id="KW-1015">Disulfide bond</keyword>
<dbReference type="AlphaFoldDB" id="A0A9Q1I9N8"/>
<dbReference type="InterPro" id="IPR051216">
    <property type="entry name" value="Teneurin"/>
</dbReference>
<keyword evidence="2" id="KW-0677">Repeat</keyword>
<reference evidence="5" key="1">
    <citation type="journal article" date="2023" name="Science">
        <title>Genome structures resolve the early diversification of teleost fishes.</title>
        <authorList>
            <person name="Parey E."/>
            <person name="Louis A."/>
            <person name="Montfort J."/>
            <person name="Bouchez O."/>
            <person name="Roques C."/>
            <person name="Iampietro C."/>
            <person name="Lluch J."/>
            <person name="Castinel A."/>
            <person name="Donnadieu C."/>
            <person name="Desvignes T."/>
            <person name="Floi Bucao C."/>
            <person name="Jouanno E."/>
            <person name="Wen M."/>
            <person name="Mejri S."/>
            <person name="Dirks R."/>
            <person name="Jansen H."/>
            <person name="Henkel C."/>
            <person name="Chen W.J."/>
            <person name="Zahm M."/>
            <person name="Cabau C."/>
            <person name="Klopp C."/>
            <person name="Thompson A.W."/>
            <person name="Robinson-Rechavi M."/>
            <person name="Braasch I."/>
            <person name="Lecointre G."/>
            <person name="Bobe J."/>
            <person name="Postlethwait J.H."/>
            <person name="Berthelot C."/>
            <person name="Roest Crollius H."/>
            <person name="Guiguen Y."/>
        </authorList>
    </citation>
    <scope>NUCLEOTIDE SEQUENCE</scope>
    <source>
        <strain evidence="5">WJC10195</strain>
    </source>
</reference>
<dbReference type="GO" id="GO:0007157">
    <property type="term" value="P:heterophilic cell-cell adhesion via plasma membrane cell adhesion molecules"/>
    <property type="evidence" value="ECO:0007669"/>
    <property type="project" value="TreeGrafter"/>
</dbReference>
<evidence type="ECO:0000256" key="2">
    <source>
        <dbReference type="ARBA" id="ARBA00022737"/>
    </source>
</evidence>
<sequence length="189" mass="20795">MRNGQRVYGPIGSCGVCGVRVRACPSLILWEKRTAVLQGFELHPSNLGGWSLDKQHILNTRSGILHKGSGENLFCVAAASRHLQHHGVYPSLNTTGILELRNKDFRHSNNPTHKYFLAVDPVSGMLFISDTNSRRIYRVHSLDGGGPLADNAEVVAGDRRAVPAFRRALWRWGQGCGGHPHEPKGNRCG</sequence>
<name>A0A9Q1I9N8_SYNKA</name>
<keyword evidence="1" id="KW-0245">EGF-like domain</keyword>
<dbReference type="OrthoDB" id="8961128at2759"/>
<organism evidence="5 6">
    <name type="scientific">Synaphobranchus kaupii</name>
    <name type="common">Kaup's arrowtooth eel</name>
    <dbReference type="NCBI Taxonomy" id="118154"/>
    <lineage>
        <taxon>Eukaryota</taxon>
        <taxon>Metazoa</taxon>
        <taxon>Chordata</taxon>
        <taxon>Craniata</taxon>
        <taxon>Vertebrata</taxon>
        <taxon>Euteleostomi</taxon>
        <taxon>Actinopterygii</taxon>
        <taxon>Neopterygii</taxon>
        <taxon>Teleostei</taxon>
        <taxon>Anguilliformes</taxon>
        <taxon>Synaphobranchidae</taxon>
        <taxon>Synaphobranchus</taxon>
    </lineage>
</organism>
<evidence type="ECO:0000313" key="5">
    <source>
        <dbReference type="EMBL" id="KAJ8332445.1"/>
    </source>
</evidence>
<dbReference type="GO" id="GO:0048666">
    <property type="term" value="P:neuron development"/>
    <property type="evidence" value="ECO:0007669"/>
    <property type="project" value="TreeGrafter"/>
</dbReference>
<evidence type="ECO:0000256" key="1">
    <source>
        <dbReference type="ARBA" id="ARBA00022536"/>
    </source>
</evidence>
<dbReference type="GO" id="GO:0043005">
    <property type="term" value="C:neuron projection"/>
    <property type="evidence" value="ECO:0007669"/>
    <property type="project" value="TreeGrafter"/>
</dbReference>
<comment type="caution">
    <text evidence="5">The sequence shown here is derived from an EMBL/GenBank/DDBJ whole genome shotgun (WGS) entry which is preliminary data.</text>
</comment>
<proteinExistence type="predicted"/>
<dbReference type="GO" id="GO:0046982">
    <property type="term" value="F:protein heterodimerization activity"/>
    <property type="evidence" value="ECO:0007669"/>
    <property type="project" value="TreeGrafter"/>
</dbReference>
<dbReference type="GO" id="GO:0042803">
    <property type="term" value="F:protein homodimerization activity"/>
    <property type="evidence" value="ECO:0007669"/>
    <property type="project" value="TreeGrafter"/>
</dbReference>
<gene>
    <name evidence="5" type="ORF">SKAU_G00426180</name>
</gene>
<dbReference type="GO" id="GO:0050839">
    <property type="term" value="F:cell adhesion molecule binding"/>
    <property type="evidence" value="ECO:0007669"/>
    <property type="project" value="TreeGrafter"/>
</dbReference>